<dbReference type="AlphaFoldDB" id="A0A0B5FP12"/>
<evidence type="ECO:0000256" key="1">
    <source>
        <dbReference type="ARBA" id="ARBA00010062"/>
    </source>
</evidence>
<sequence>MLAALVIFSGLLLPAAAQMSSQQGDSRTAGPEALEVRRAGDLYREGNLDEALRRLRGFVIRNPHSPWREQAYLYLSRIFHDRNSCDEALLYLDRLEQESDADMAELVRGSCLVQAGRYAQALEHLLPLRESDLEGSDRALLLGRIGQARAALGQPLQALVSLNQAAELDKYPERWLGEAHRTLRDADNPVLEEASFMLRGRAVGQDADLQLAQRAADANQNDRALSLLSRIMADPTPFPYRDQARSLLARIDGGSTVSRNALGVVLPLSGRYESFGELVRRGMDLALELHHQGGDSSPRLIYRDSGVDAARASDAVATLAGAEGVMAVAGPLTGEASRSAALQAQRLGVPLVSLSPRAGLPEVGDFVFRNSLTNEQQARTLAGYAVEDLNLYRFAILAPEEGQGRELADLFAAQVEQKGGRVVTRQDYPPDLTDFRVQIKRLLGQDPNAPAPQARGEKPSPPPFDALLIPDYAEMIGLIAPQLAYYDLTDVQLLGINGWNSPQLLERAGRFVEGAIFVDGFFADSPDPIVREFVSLYRETYGDEPSILEAQAFDTAGLLLYLLGRPDVANREDLRRALASLRNYPGVTGNLFVDDLGEIRRELFLIHVEQGAFIQIDRERNRALPMPLDF</sequence>
<evidence type="ECO:0000256" key="2">
    <source>
        <dbReference type="ARBA" id="ARBA00022729"/>
    </source>
</evidence>
<dbReference type="InterPro" id="IPR011990">
    <property type="entry name" value="TPR-like_helical_dom_sf"/>
</dbReference>
<name>A0A0B5FP12_9BACT</name>
<organism evidence="5 6">
    <name type="scientific">Geoalkalibacter subterraneus</name>
    <dbReference type="NCBI Taxonomy" id="483547"/>
    <lineage>
        <taxon>Bacteria</taxon>
        <taxon>Pseudomonadati</taxon>
        <taxon>Thermodesulfobacteriota</taxon>
        <taxon>Desulfuromonadia</taxon>
        <taxon>Desulfuromonadales</taxon>
        <taxon>Geoalkalibacteraceae</taxon>
        <taxon>Geoalkalibacter</taxon>
    </lineage>
</organism>
<dbReference type="InterPro" id="IPR028082">
    <property type="entry name" value="Peripla_BP_I"/>
</dbReference>
<evidence type="ECO:0000313" key="6">
    <source>
        <dbReference type="Proteomes" id="UP000035036"/>
    </source>
</evidence>
<keyword evidence="6" id="KW-1185">Reference proteome</keyword>
<proteinExistence type="inferred from homology"/>
<dbReference type="HOGENOM" id="CLU_024917_0_0_7"/>
<feature type="chain" id="PRO_5002102992" description="Leucine-binding protein domain-containing protein" evidence="3">
    <location>
        <begin position="18"/>
        <end position="630"/>
    </location>
</feature>
<dbReference type="SUPFAM" id="SSF53822">
    <property type="entry name" value="Periplasmic binding protein-like I"/>
    <property type="match status" value="1"/>
</dbReference>
<feature type="domain" description="Leucine-binding protein" evidence="4">
    <location>
        <begin position="262"/>
        <end position="609"/>
    </location>
</feature>
<dbReference type="Gene3D" id="3.40.50.2300">
    <property type="match status" value="2"/>
</dbReference>
<dbReference type="PANTHER" id="PTHR30483">
    <property type="entry name" value="LEUCINE-SPECIFIC-BINDING PROTEIN"/>
    <property type="match status" value="1"/>
</dbReference>
<keyword evidence="2 3" id="KW-0732">Signal</keyword>
<reference evidence="5 6" key="1">
    <citation type="journal article" date="2015" name="Genome Announc.">
        <title>Genomes of Geoalkalibacter ferrihydriticus Z-0531T and Geoalkalibacter subterraneus Red1T, Two Haloalkaliphilic Metal-Reducing Deltaproteobacteria.</title>
        <authorList>
            <person name="Badalamenti J.P."/>
            <person name="Krajmalnik-Brown R."/>
            <person name="Torres C.I."/>
            <person name="Bond D.R."/>
        </authorList>
    </citation>
    <scope>NUCLEOTIDE SEQUENCE [LARGE SCALE GENOMIC DNA]</scope>
    <source>
        <strain evidence="5 6">Red1</strain>
    </source>
</reference>
<dbReference type="InterPro" id="IPR051010">
    <property type="entry name" value="BCAA_transport"/>
</dbReference>
<feature type="signal peptide" evidence="3">
    <location>
        <begin position="1"/>
        <end position="17"/>
    </location>
</feature>
<accession>A0A0B5FP12</accession>
<dbReference type="PANTHER" id="PTHR30483:SF6">
    <property type="entry name" value="PERIPLASMIC BINDING PROTEIN OF ABC TRANSPORTER FOR NATURAL AMINO ACIDS"/>
    <property type="match status" value="1"/>
</dbReference>
<dbReference type="EMBL" id="CP010311">
    <property type="protein sequence ID" value="AJF05356.1"/>
    <property type="molecule type" value="Genomic_DNA"/>
</dbReference>
<protein>
    <recommendedName>
        <fullName evidence="4">Leucine-binding protein domain-containing protein</fullName>
    </recommendedName>
</protein>
<dbReference type="STRING" id="483547.GSUB_00440"/>
<dbReference type="KEGG" id="gsb:GSUB_00440"/>
<dbReference type="Gene3D" id="1.25.40.10">
    <property type="entry name" value="Tetratricopeptide repeat domain"/>
    <property type="match status" value="2"/>
</dbReference>
<gene>
    <name evidence="5" type="ORF">GSUB_00440</name>
</gene>
<evidence type="ECO:0000313" key="5">
    <source>
        <dbReference type="EMBL" id="AJF05356.1"/>
    </source>
</evidence>
<evidence type="ECO:0000256" key="3">
    <source>
        <dbReference type="SAM" id="SignalP"/>
    </source>
</evidence>
<dbReference type="Proteomes" id="UP000035036">
    <property type="component" value="Chromosome"/>
</dbReference>
<dbReference type="SUPFAM" id="SSF48452">
    <property type="entry name" value="TPR-like"/>
    <property type="match status" value="1"/>
</dbReference>
<evidence type="ECO:0000259" key="4">
    <source>
        <dbReference type="Pfam" id="PF13458"/>
    </source>
</evidence>
<comment type="similarity">
    <text evidence="1">Belongs to the leucine-binding protein family.</text>
</comment>
<dbReference type="CDD" id="cd06339">
    <property type="entry name" value="PBP1_YraM_LppC_lipoprotein-like"/>
    <property type="match status" value="1"/>
</dbReference>
<dbReference type="Pfam" id="PF13458">
    <property type="entry name" value="Peripla_BP_6"/>
    <property type="match status" value="1"/>
</dbReference>
<dbReference type="InterPro" id="IPR028081">
    <property type="entry name" value="Leu-bd"/>
</dbReference>